<feature type="coiled-coil region" evidence="8">
    <location>
        <begin position="445"/>
        <end position="472"/>
    </location>
</feature>
<dbReference type="SUPFAM" id="SSF52743">
    <property type="entry name" value="Subtilisin-like"/>
    <property type="match status" value="1"/>
</dbReference>
<evidence type="ECO:0000256" key="8">
    <source>
        <dbReference type="SAM" id="Coils"/>
    </source>
</evidence>
<keyword evidence="2 6" id="KW-0645">Protease</keyword>
<dbReference type="PROSITE" id="PS00137">
    <property type="entry name" value="SUBTILASE_HIS"/>
    <property type="match status" value="1"/>
</dbReference>
<dbReference type="CDD" id="cd00063">
    <property type="entry name" value="FN3"/>
    <property type="match status" value="2"/>
</dbReference>
<accession>A0A6G4A442</accession>
<dbReference type="GO" id="GO:0004252">
    <property type="term" value="F:serine-type endopeptidase activity"/>
    <property type="evidence" value="ECO:0007669"/>
    <property type="project" value="UniProtKB-UniRule"/>
</dbReference>
<dbReference type="SUPFAM" id="SSF54897">
    <property type="entry name" value="Protease propeptides/inhibitors"/>
    <property type="match status" value="1"/>
</dbReference>
<evidence type="ECO:0000259" key="10">
    <source>
        <dbReference type="PROSITE" id="PS50853"/>
    </source>
</evidence>
<keyword evidence="4 6" id="KW-0378">Hydrolase</keyword>
<feature type="active site" description="Charge relay system" evidence="6">
    <location>
        <position position="178"/>
    </location>
</feature>
<dbReference type="InterPro" id="IPR015500">
    <property type="entry name" value="Peptidase_S8_subtilisin-rel"/>
</dbReference>
<dbReference type="Gene3D" id="2.60.120.380">
    <property type="match status" value="1"/>
</dbReference>
<dbReference type="RefSeq" id="WP_163952739.1">
    <property type="nucleotide sequence ID" value="NZ_JAAIKC010000014.1"/>
</dbReference>
<evidence type="ECO:0000256" key="6">
    <source>
        <dbReference type="PROSITE-ProRule" id="PRU01240"/>
    </source>
</evidence>
<dbReference type="PROSITE" id="PS00136">
    <property type="entry name" value="SUBTILASE_ASP"/>
    <property type="match status" value="1"/>
</dbReference>
<dbReference type="Gene3D" id="2.60.40.10">
    <property type="entry name" value="Immunoglobulins"/>
    <property type="match status" value="2"/>
</dbReference>
<dbReference type="GO" id="GO:0046872">
    <property type="term" value="F:metal ion binding"/>
    <property type="evidence" value="ECO:0007669"/>
    <property type="project" value="UniProtKB-KW"/>
</dbReference>
<dbReference type="GO" id="GO:0006508">
    <property type="term" value="P:proteolysis"/>
    <property type="evidence" value="ECO:0007669"/>
    <property type="project" value="UniProtKB-KW"/>
</dbReference>
<dbReference type="CDD" id="cd07477">
    <property type="entry name" value="Peptidases_S8_Subtilisin_subset"/>
    <property type="match status" value="1"/>
</dbReference>
<organism evidence="11">
    <name type="scientific">Paenibacillus sp. SYP-B3998</name>
    <dbReference type="NCBI Taxonomy" id="2678564"/>
    <lineage>
        <taxon>Bacteria</taxon>
        <taxon>Bacillati</taxon>
        <taxon>Bacillota</taxon>
        <taxon>Bacilli</taxon>
        <taxon>Bacillales</taxon>
        <taxon>Paenibacillaceae</taxon>
        <taxon>Paenibacillus</taxon>
    </lineage>
</organism>
<evidence type="ECO:0000256" key="9">
    <source>
        <dbReference type="SAM" id="MobiDB-lite"/>
    </source>
</evidence>
<feature type="active site" description="Charge relay system" evidence="6">
    <location>
        <position position="363"/>
    </location>
</feature>
<dbReference type="InterPro" id="IPR023828">
    <property type="entry name" value="Peptidase_S8_Ser-AS"/>
</dbReference>
<evidence type="ECO:0000256" key="3">
    <source>
        <dbReference type="ARBA" id="ARBA00022723"/>
    </source>
</evidence>
<keyword evidence="5 6" id="KW-0720">Serine protease</keyword>
<dbReference type="PANTHER" id="PTHR43806:SF11">
    <property type="entry name" value="CEREVISIN-RELATED"/>
    <property type="match status" value="1"/>
</dbReference>
<dbReference type="PROSITE" id="PS00138">
    <property type="entry name" value="SUBTILASE_SER"/>
    <property type="match status" value="1"/>
</dbReference>
<dbReference type="InterPro" id="IPR036852">
    <property type="entry name" value="Peptidase_S8/S53_dom_sf"/>
</dbReference>
<dbReference type="InterPro" id="IPR003961">
    <property type="entry name" value="FN3_dom"/>
</dbReference>
<feature type="domain" description="Fibronectin type-III" evidence="10">
    <location>
        <begin position="659"/>
        <end position="743"/>
    </location>
</feature>
<dbReference type="Gene3D" id="3.40.50.200">
    <property type="entry name" value="Peptidase S8/S53 domain"/>
    <property type="match status" value="1"/>
</dbReference>
<comment type="similarity">
    <text evidence="1 6 7">Belongs to the peptidase S8 family.</text>
</comment>
<dbReference type="Pfam" id="PF18431">
    <property type="entry name" value="RNAse_A_bac"/>
    <property type="match status" value="1"/>
</dbReference>
<dbReference type="EMBL" id="JAAIKC010000014">
    <property type="protein sequence ID" value="NEW09152.1"/>
    <property type="molecule type" value="Genomic_DNA"/>
</dbReference>
<dbReference type="Gene3D" id="3.30.70.80">
    <property type="entry name" value="Peptidase S8 propeptide/proteinase inhibitor I9"/>
    <property type="match status" value="1"/>
</dbReference>
<dbReference type="Pfam" id="PF00041">
    <property type="entry name" value="fn3"/>
    <property type="match status" value="1"/>
</dbReference>
<keyword evidence="3" id="KW-0479">Metal-binding</keyword>
<dbReference type="InterPro" id="IPR041436">
    <property type="entry name" value="RNAse_A_bac"/>
</dbReference>
<proteinExistence type="inferred from homology"/>
<evidence type="ECO:0000313" key="11">
    <source>
        <dbReference type="EMBL" id="NEW09152.1"/>
    </source>
</evidence>
<dbReference type="InterPro" id="IPR000209">
    <property type="entry name" value="Peptidase_S8/S53_dom"/>
</dbReference>
<name>A0A6G4A442_9BACL</name>
<comment type="caution">
    <text evidence="11">The sequence shown here is derived from an EMBL/GenBank/DDBJ whole genome shotgun (WGS) entry which is preliminary data.</text>
</comment>
<dbReference type="Pfam" id="PF00082">
    <property type="entry name" value="Peptidase_S8"/>
    <property type="match status" value="1"/>
</dbReference>
<keyword evidence="8" id="KW-0175">Coiled coil</keyword>
<dbReference type="InterPro" id="IPR050131">
    <property type="entry name" value="Peptidase_S8_subtilisin-like"/>
</dbReference>
<gene>
    <name evidence="11" type="ORF">GK047_24565</name>
</gene>
<evidence type="ECO:0000256" key="2">
    <source>
        <dbReference type="ARBA" id="ARBA00022670"/>
    </source>
</evidence>
<dbReference type="CDD" id="cd20684">
    <property type="entry name" value="CdiA-CT_Yk_RNaseA-like"/>
    <property type="match status" value="1"/>
</dbReference>
<protein>
    <submittedName>
        <fullName evidence="11">S8 family serine peptidase</fullName>
    </submittedName>
</protein>
<feature type="active site" description="Charge relay system" evidence="6">
    <location>
        <position position="208"/>
    </location>
</feature>
<dbReference type="InterPro" id="IPR036116">
    <property type="entry name" value="FN3_sf"/>
</dbReference>
<feature type="region of interest" description="Disordered" evidence="9">
    <location>
        <begin position="423"/>
        <end position="444"/>
    </location>
</feature>
<reference evidence="11" key="1">
    <citation type="submission" date="2020-02" db="EMBL/GenBank/DDBJ databases">
        <authorList>
            <person name="Shen X.-R."/>
            <person name="Zhang Y.-X."/>
        </authorList>
    </citation>
    <scope>NUCLEOTIDE SEQUENCE</scope>
    <source>
        <strain evidence="11">SYP-B3998</strain>
    </source>
</reference>
<dbReference type="SUPFAM" id="SSF89260">
    <property type="entry name" value="Collagen-binding domain"/>
    <property type="match status" value="1"/>
</dbReference>
<evidence type="ECO:0000256" key="7">
    <source>
        <dbReference type="RuleBase" id="RU003355"/>
    </source>
</evidence>
<dbReference type="InterPro" id="IPR023827">
    <property type="entry name" value="Peptidase_S8_Asp-AS"/>
</dbReference>
<evidence type="ECO:0000256" key="5">
    <source>
        <dbReference type="ARBA" id="ARBA00022825"/>
    </source>
</evidence>
<dbReference type="InterPro" id="IPR013783">
    <property type="entry name" value="Ig-like_fold"/>
</dbReference>
<feature type="compositionally biased region" description="Polar residues" evidence="9">
    <location>
        <begin position="429"/>
        <end position="440"/>
    </location>
</feature>
<dbReference type="InterPro" id="IPR022398">
    <property type="entry name" value="Peptidase_S8_His-AS"/>
</dbReference>
<dbReference type="SMART" id="SM00060">
    <property type="entry name" value="FN3"/>
    <property type="match status" value="2"/>
</dbReference>
<sequence>MVKEKFIKYIMSSCMIFILLFQMITPAIANSSEISKTIDNLTSITNSVYSSNGVTDAVYGPTKNYIVKFKKDIDTNSFISRKKLSSKKINTFTQKNILTMDLNAKELSEISKDKDIAYVEKNATASIASVGTIKKDDTLLKSKKPNSSTIPWGIKAIGADLTMNTKSEGKNIKVAVLDTGIAIHPDLNISGGISFITNNSSYSDDNGHGTHVAGTIAALNNKFGVVGTAPLADLYAVKVLDNSGSGNYAEIIQGIYWAIDNRMDIISMSFGGSENSQLLHEAIQEASNNGILIVAAAGNRGRGAETELYPALFPEVISVGATDKKNQRAVFSSTGSELDIVAPGTDILSTTKDGQYALLSGTSMAVPHVTGAAATLWAKNKKMSSQQIKNKLYETATALGNTSEYGHGLINVAKALGLVTGPIPPIEQPDNSEPPTTTPDGNFDINKKDVLITNLSKQLKHLKERAIEAKNIPLSKEIDSDYNQLLMKTAQLHQLPDQLKGTSKSQRVLQSATVSDYFTTNVSGSLTKIENIYKSLLTKYANSLNTSLSSQSNVNILSFDKIGDGQSIAQGGSATVSLTLDYVTPHPTIEVTVQESATHNIVASDILYPGNNINPSYTWHSSLSNRVGEYVITFHYPDALGWDDHFTIYVTSSGTGLYAPTGLQITNQTRDSLTISWNPVNGANSYLIQKNGTPITSTNGNSYTFTGLTPNTSYMFGVAASNSTGTSNYSTIQGSTQGNSAPTGLYAVPSYNSITLSWTPVTDATLYTVKLNGATVGTTSSPTYTFTGLSVLTSYSLSVSASYPSGISPFSMITSKTTAPPININNPIDVDLPSEVSAIYSFTPNVSGTYRIFSSPYGGIGSPNDTLIDLYSDPELTKLVVPTADDSNDTPFSELTATLQSGVVYYVKLYGFETTAVHARLTVNLLAAIATIQSNTPIDIDTAVRESRVYELKTLDSGWYTINTSYYGGVSNGINNDTVLNVFSDVNLTNLVPNGHNDDTETSTFSEVKVYLTGNTSYFINVDGYGNSGIHARLLVIPDQITQFVDLINKEPVNISKNGNAFYKFTPSQSGLYRFFTSPSQISGNNSDTILYLYSDAGLNHLVTTPNDDVVGPHPYGELYSKIEYTLTQGTTYYIVVGSINNTKLNTRLMVEDNFYSTKTTAKEATWNTIYTSNISSLYDTEYYKITVTSPVYVKINISANNIILEDNSGHVLKTSNSSGVYSAYLSDPGYYYVKVVHDGSSSGVTQPVQYSFSANSQTKPDWYRFTMNDGAGGSVEVYLSDIGGSARENSTPISAIVKRNNQTVYKQYSLSASGMWSDTGLVYAGAPGQSGGVTLTSVEVMGIPSVPIVIDIQQSIDDKINEIKNAFYNYLEIDPSELTDEDKMMLVRGIVFGVDDNVYFGAAQWAANAKAPESNYYYMRAKALTDTIFTAAYTMAAAGSAAAAVQALIDSGSMGAMALAASPTGVGGAVLGAASLEELARAAALSGVSYLSGKMAMRSQGIVKASVDKLKETLGYKIRNVGDDILDRFEGYPNANGGHTLRDHVSMTNEELVRRAIQEELDATSFENKSTAIKAVQQNLRKNASQIEEWLKNSGGIKAFEVDHGYSIGFGAAEKTGTMRYNLTKSRVVLVRDSSISEGFYILTSFPIF</sequence>
<dbReference type="PANTHER" id="PTHR43806">
    <property type="entry name" value="PEPTIDASE S8"/>
    <property type="match status" value="1"/>
</dbReference>
<dbReference type="InterPro" id="IPR034202">
    <property type="entry name" value="Subtilisin_Carlsberg-like"/>
</dbReference>
<dbReference type="SUPFAM" id="SSF49265">
    <property type="entry name" value="Fibronectin type III"/>
    <property type="match status" value="1"/>
</dbReference>
<evidence type="ECO:0000256" key="4">
    <source>
        <dbReference type="ARBA" id="ARBA00022801"/>
    </source>
</evidence>
<dbReference type="InterPro" id="IPR037045">
    <property type="entry name" value="S8pro/Inhibitor_I9_sf"/>
</dbReference>
<dbReference type="PROSITE" id="PS51892">
    <property type="entry name" value="SUBTILASE"/>
    <property type="match status" value="1"/>
</dbReference>
<evidence type="ECO:0000256" key="1">
    <source>
        <dbReference type="ARBA" id="ARBA00011073"/>
    </source>
</evidence>
<dbReference type="PRINTS" id="PR00723">
    <property type="entry name" value="SUBTILISIN"/>
</dbReference>
<dbReference type="PROSITE" id="PS50853">
    <property type="entry name" value="FN3"/>
    <property type="match status" value="1"/>
</dbReference>